<dbReference type="OrthoDB" id="9788988at2"/>
<dbReference type="PROSITE" id="PS51257">
    <property type="entry name" value="PROKAR_LIPOPROTEIN"/>
    <property type="match status" value="1"/>
</dbReference>
<evidence type="ECO:0000313" key="5">
    <source>
        <dbReference type="Proteomes" id="UP000248798"/>
    </source>
</evidence>
<dbReference type="AlphaFoldDB" id="A0A328FHA2"/>
<proteinExistence type="predicted"/>
<dbReference type="Proteomes" id="UP000248798">
    <property type="component" value="Unassembled WGS sequence"/>
</dbReference>
<dbReference type="InterPro" id="IPR007446">
    <property type="entry name" value="PilP"/>
</dbReference>
<dbReference type="RefSeq" id="WP_111955856.1">
    <property type="nucleotide sequence ID" value="NZ_CP036313.1"/>
</dbReference>
<feature type="region of interest" description="Disordered" evidence="1">
    <location>
        <begin position="27"/>
        <end position="93"/>
    </location>
</feature>
<dbReference type="Pfam" id="PF04351">
    <property type="entry name" value="PilP"/>
    <property type="match status" value="1"/>
</dbReference>
<evidence type="ECO:0000313" key="4">
    <source>
        <dbReference type="EMBL" id="RAM02417.1"/>
    </source>
</evidence>
<keyword evidence="6" id="KW-1185">Reference proteome</keyword>
<organism evidence="4 5">
    <name type="scientific">Desulfobacter hydrogenophilus</name>
    <dbReference type="NCBI Taxonomy" id="2291"/>
    <lineage>
        <taxon>Bacteria</taxon>
        <taxon>Pseudomonadati</taxon>
        <taxon>Thermodesulfobacteriota</taxon>
        <taxon>Desulfobacteria</taxon>
        <taxon>Desulfobacterales</taxon>
        <taxon>Desulfobacteraceae</taxon>
        <taxon>Desulfobacter</taxon>
    </lineage>
</organism>
<dbReference type="EMBL" id="QLNI01000015">
    <property type="protein sequence ID" value="RAM02417.1"/>
    <property type="molecule type" value="Genomic_DNA"/>
</dbReference>
<feature type="signal peptide" evidence="2">
    <location>
        <begin position="1"/>
        <end position="22"/>
    </location>
</feature>
<accession>A0A328FHA2</accession>
<evidence type="ECO:0000256" key="1">
    <source>
        <dbReference type="SAM" id="MobiDB-lite"/>
    </source>
</evidence>
<feature type="compositionally biased region" description="Polar residues" evidence="1">
    <location>
        <begin position="40"/>
        <end position="55"/>
    </location>
</feature>
<dbReference type="Proteomes" id="UP000293902">
    <property type="component" value="Chromosome"/>
</dbReference>
<evidence type="ECO:0000313" key="6">
    <source>
        <dbReference type="Proteomes" id="UP000293902"/>
    </source>
</evidence>
<name>A0A328FHA2_9BACT</name>
<reference evidence="4 5" key="1">
    <citation type="submission" date="2018-06" db="EMBL/GenBank/DDBJ databases">
        <title>Complete Genome Sequence of Desulfobacter hydrogenophilus (DSM3380).</title>
        <authorList>
            <person name="Marietou A."/>
            <person name="Schreiber L."/>
            <person name="Marshall I."/>
            <person name="Jorgensen B."/>
        </authorList>
    </citation>
    <scope>NUCLEOTIDE SEQUENCE [LARGE SCALE GENOMIC DNA]</scope>
    <source>
        <strain evidence="4 5">DSM 3380</strain>
    </source>
</reference>
<protein>
    <submittedName>
        <fullName evidence="4">Pilus assembly protein PilP</fullName>
    </submittedName>
</protein>
<evidence type="ECO:0000256" key="2">
    <source>
        <dbReference type="SAM" id="SignalP"/>
    </source>
</evidence>
<sequence length="225" mass="24318">MEKLIKICCVVGLGVSFLFVSACNEEQAPSPKLTKPPQVISKSISKSNPSATQTDIPGDAGKKQASVPDLKSAQNSVNDRQAGDDSNGAVGLKKAGISRPMEKYDSKGRVDPFIPLIAEKNAFAGSGSSEDPKPKRILTPLERLELSQVKLVAVVEMQSRTIAMVEEATGKGYEVSIGTYIGPNGGRVTSINNKGIKIEENVKDYQGKHRKRYEEIKFHKSEDGE</sequence>
<dbReference type="EMBL" id="CP036313">
    <property type="protein sequence ID" value="QBH13205.1"/>
    <property type="molecule type" value="Genomic_DNA"/>
</dbReference>
<evidence type="ECO:0000313" key="3">
    <source>
        <dbReference type="EMBL" id="QBH13205.1"/>
    </source>
</evidence>
<dbReference type="Gene3D" id="2.30.30.830">
    <property type="match status" value="1"/>
</dbReference>
<reference evidence="3 6" key="2">
    <citation type="submission" date="2019-02" db="EMBL/GenBank/DDBJ databases">
        <title>Complete genome sequence of Desulfobacter hydrogenophilus AcRS1.</title>
        <authorList>
            <person name="Marietou A."/>
            <person name="Lund M.B."/>
            <person name="Marshall I.P.G."/>
            <person name="Schreiber L."/>
            <person name="Jorgensen B."/>
        </authorList>
    </citation>
    <scope>NUCLEOTIDE SEQUENCE [LARGE SCALE GENOMIC DNA]</scope>
    <source>
        <strain evidence="3 6">AcRS1</strain>
    </source>
</reference>
<gene>
    <name evidence="4" type="ORF">DO021_08800</name>
    <name evidence="3" type="ORF">EYB58_09900</name>
</gene>
<feature type="chain" id="PRO_5030062996" evidence="2">
    <location>
        <begin position="23"/>
        <end position="225"/>
    </location>
</feature>
<keyword evidence="2" id="KW-0732">Signal</keyword>